<feature type="transmembrane region" description="Helical" evidence="1">
    <location>
        <begin position="93"/>
        <end position="112"/>
    </location>
</feature>
<keyword evidence="1" id="KW-0472">Membrane</keyword>
<dbReference type="AlphaFoldDB" id="A0A5B8UAN9"/>
<organism evidence="2 3">
    <name type="scientific">Baekduia soli</name>
    <dbReference type="NCBI Taxonomy" id="496014"/>
    <lineage>
        <taxon>Bacteria</taxon>
        <taxon>Bacillati</taxon>
        <taxon>Actinomycetota</taxon>
        <taxon>Thermoleophilia</taxon>
        <taxon>Solirubrobacterales</taxon>
        <taxon>Baekduiaceae</taxon>
        <taxon>Baekduia</taxon>
    </lineage>
</organism>
<dbReference type="Proteomes" id="UP000321805">
    <property type="component" value="Chromosome"/>
</dbReference>
<feature type="transmembrane region" description="Helical" evidence="1">
    <location>
        <begin position="219"/>
        <end position="237"/>
    </location>
</feature>
<accession>A0A5B8UAN9</accession>
<evidence type="ECO:0000256" key="1">
    <source>
        <dbReference type="SAM" id="Phobius"/>
    </source>
</evidence>
<evidence type="ECO:0000313" key="2">
    <source>
        <dbReference type="EMBL" id="QEC50095.1"/>
    </source>
</evidence>
<reference evidence="2 3" key="1">
    <citation type="journal article" date="2018" name="J. Microbiol.">
        <title>Baekduia soli gen. nov., sp. nov., a novel bacterium isolated from the soil of Baekdu Mountain and proposal of a novel family name, Baekduiaceae fam. nov.</title>
        <authorList>
            <person name="An D.S."/>
            <person name="Siddiqi M.Z."/>
            <person name="Kim K.H."/>
            <person name="Yu H.S."/>
            <person name="Im W.T."/>
        </authorList>
    </citation>
    <scope>NUCLEOTIDE SEQUENCE [LARGE SCALE GENOMIC DNA]</scope>
    <source>
        <strain evidence="2 3">BR7-21</strain>
    </source>
</reference>
<feature type="transmembrane region" description="Helical" evidence="1">
    <location>
        <begin position="156"/>
        <end position="175"/>
    </location>
</feature>
<protein>
    <submittedName>
        <fullName evidence="2">Uncharacterized protein</fullName>
    </submittedName>
</protein>
<keyword evidence="1" id="KW-1133">Transmembrane helix</keyword>
<sequence length="390" mass="41264">MTALAVAAAGYGAFLAAAALGHGTLTVDTLLHQNLFPRGPLRESVAEVYRVLAPRTPRSFAGLAGQLALYGTGAAAVVAAGVLLARRRAGRRAAVALVVAGALVAVLAVLAAPETSRFYLKYAFAWMPAGALLASLGLGAAALRGRARPWAPADQLALMVALLVVGFSFTVYARFAPYPNPKAQQGTAYAMPLIAVLLAWLHVRVLPRVRPAAAGPVRALGLAWLALLAAACLALLVHDARRETVMVHGPHGVMAATAADGPVYQQAVDVIQRTTRPSEPILLAPQMTSLYVMTDRVDPLPQLSLLPGALDGPADERQAIRTLQDRGVRLAVIDRTQLALYHHGAFGVGYDRIVGAWLHTHFAHITTIRGTAAADGQPRTLDVWLRRPHE</sequence>
<feature type="transmembrane region" description="Helical" evidence="1">
    <location>
        <begin position="187"/>
        <end position="207"/>
    </location>
</feature>
<keyword evidence="3" id="KW-1185">Reference proteome</keyword>
<gene>
    <name evidence="2" type="ORF">FSW04_22645</name>
</gene>
<dbReference type="KEGG" id="bsol:FSW04_22645"/>
<feature type="transmembrane region" description="Helical" evidence="1">
    <location>
        <begin position="124"/>
        <end position="144"/>
    </location>
</feature>
<name>A0A5B8UAN9_9ACTN</name>
<keyword evidence="1" id="KW-0812">Transmembrane</keyword>
<proteinExistence type="predicted"/>
<dbReference type="EMBL" id="CP042430">
    <property type="protein sequence ID" value="QEC50095.1"/>
    <property type="molecule type" value="Genomic_DNA"/>
</dbReference>
<evidence type="ECO:0000313" key="3">
    <source>
        <dbReference type="Proteomes" id="UP000321805"/>
    </source>
</evidence>
<dbReference type="OrthoDB" id="9864703at2"/>
<dbReference type="RefSeq" id="WP_146922458.1">
    <property type="nucleotide sequence ID" value="NZ_CP042430.1"/>
</dbReference>
<feature type="transmembrane region" description="Helical" evidence="1">
    <location>
        <begin position="67"/>
        <end position="86"/>
    </location>
</feature>